<feature type="region of interest" description="Disordered" evidence="1">
    <location>
        <begin position="485"/>
        <end position="531"/>
    </location>
</feature>
<dbReference type="HOGENOM" id="CLU_025453_0_0_1"/>
<feature type="compositionally biased region" description="Low complexity" evidence="1">
    <location>
        <begin position="514"/>
        <end position="531"/>
    </location>
</feature>
<dbReference type="GeneID" id="27363746"/>
<dbReference type="AlphaFoldDB" id="A0A0D2BEX3"/>
<feature type="region of interest" description="Disordered" evidence="1">
    <location>
        <begin position="700"/>
        <end position="719"/>
    </location>
</feature>
<dbReference type="PROSITE" id="PS00028">
    <property type="entry name" value="ZINC_FINGER_C2H2_1"/>
    <property type="match status" value="1"/>
</dbReference>
<dbReference type="Proteomes" id="UP000053342">
    <property type="component" value="Unassembled WGS sequence"/>
</dbReference>
<dbReference type="OrthoDB" id="4509841at2759"/>
<evidence type="ECO:0000313" key="4">
    <source>
        <dbReference type="Proteomes" id="UP000053342"/>
    </source>
</evidence>
<organism evidence="3 4">
    <name type="scientific">Exophiala oligosperma</name>
    <dbReference type="NCBI Taxonomy" id="215243"/>
    <lineage>
        <taxon>Eukaryota</taxon>
        <taxon>Fungi</taxon>
        <taxon>Dikarya</taxon>
        <taxon>Ascomycota</taxon>
        <taxon>Pezizomycotina</taxon>
        <taxon>Eurotiomycetes</taxon>
        <taxon>Chaetothyriomycetidae</taxon>
        <taxon>Chaetothyriales</taxon>
        <taxon>Herpotrichiellaceae</taxon>
        <taxon>Exophiala</taxon>
    </lineage>
</organism>
<dbReference type="VEuPathDB" id="FungiDB:PV06_11672"/>
<protein>
    <recommendedName>
        <fullName evidence="2">C2H2-type domain-containing protein</fullName>
    </recommendedName>
</protein>
<dbReference type="STRING" id="215243.A0A0D2BEX3"/>
<dbReference type="EMBL" id="KN847381">
    <property type="protein sequence ID" value="KIW36017.1"/>
    <property type="molecule type" value="Genomic_DNA"/>
</dbReference>
<accession>A0A0D2BEX3</accession>
<proteinExistence type="predicted"/>
<evidence type="ECO:0000313" key="3">
    <source>
        <dbReference type="EMBL" id="KIW36017.1"/>
    </source>
</evidence>
<feature type="compositionally biased region" description="Polar residues" evidence="1">
    <location>
        <begin position="453"/>
        <end position="468"/>
    </location>
</feature>
<feature type="region of interest" description="Disordered" evidence="1">
    <location>
        <begin position="418"/>
        <end position="468"/>
    </location>
</feature>
<gene>
    <name evidence="3" type="ORF">PV06_11672</name>
</gene>
<keyword evidence="4" id="KW-1185">Reference proteome</keyword>
<evidence type="ECO:0000256" key="1">
    <source>
        <dbReference type="SAM" id="MobiDB-lite"/>
    </source>
</evidence>
<dbReference type="InterPro" id="IPR013087">
    <property type="entry name" value="Znf_C2H2_type"/>
</dbReference>
<feature type="compositionally biased region" description="Low complexity" evidence="1">
    <location>
        <begin position="419"/>
        <end position="433"/>
    </location>
</feature>
<name>A0A0D2BEX3_9EURO</name>
<feature type="domain" description="C2H2-type" evidence="2">
    <location>
        <begin position="645"/>
        <end position="667"/>
    </location>
</feature>
<evidence type="ECO:0000259" key="2">
    <source>
        <dbReference type="PROSITE" id="PS00028"/>
    </source>
</evidence>
<dbReference type="RefSeq" id="XP_016256233.1">
    <property type="nucleotide sequence ID" value="XM_016413383.1"/>
</dbReference>
<sequence>MAPRWPQVNNGPENINEHATYLREASHQLQAADKGRANQIPWNVVQPYIASTVALISKVLQQPSMSAVLQQIQDAAKGIEVIRRDITVVKGSVGLGTTPLNIANFTGGKTATPSWAQVAAQAKGAMLPLPPPPIQQSPHAYKTSAPVTAYRDRVVTVRLKDQGFVQRYRSHLVAWTRQQVQASIRQNTPSNSVKVVAAYQLKSGDIQIFTSTTTEAKQLKEHKGWLKGLGEQAELIVPTYGVIVHGIPTNSINIKDQKATIQHMLADNYTVIPCAEISYLGWLTKEASLKRASSIVVEFTDPEMANAIIYAGMAWDGHIHQCQLYDRACRVKQCFRCYHYGHIGTQCNASQTCGYCAELHESRHCKQKGLEGFVPRCTVCKGAHTAWSNACPARKKELERVEQAKQIRSIYWHVPAKANTTRPRTDNTTNSSTVREAAQPRDPCPASPIPAQATIQESGESTETVTAQTERQALLSPITGQATALTEAPEAAQGPHEVISTQTPEIPAGGEEWTTPATQQEPAQQQPDLPIDPQLRQTEEDFALVQASQGNAARRSTQRMDAPNEAFEMQDTGAWLDNMFNDNEDVWIPDTGHAELSPLTSLATDPYIAAGRTFKGCKCPTHQHLYDDWPTRDVKLTIAKCMTICVYCGVDYQRATTLRLHLKCAKHAQDNISIVRGTQGRGSSATPSWALKPRVVAANHARATQREPATNGANAAPYR</sequence>
<reference evidence="3 4" key="1">
    <citation type="submission" date="2015-01" db="EMBL/GenBank/DDBJ databases">
        <title>The Genome Sequence of Exophiala oligosperma CBS72588.</title>
        <authorList>
            <consortium name="The Broad Institute Genomics Platform"/>
            <person name="Cuomo C."/>
            <person name="de Hoog S."/>
            <person name="Gorbushina A."/>
            <person name="Stielow B."/>
            <person name="Teixiera M."/>
            <person name="Abouelleil A."/>
            <person name="Chapman S.B."/>
            <person name="Priest M."/>
            <person name="Young S.K."/>
            <person name="Wortman J."/>
            <person name="Nusbaum C."/>
            <person name="Birren B."/>
        </authorList>
    </citation>
    <scope>NUCLEOTIDE SEQUENCE [LARGE SCALE GENOMIC DNA]</scope>
    <source>
        <strain evidence="3 4">CBS 72588</strain>
    </source>
</reference>